<gene>
    <name evidence="3" type="ORF">D9613_012554</name>
</gene>
<evidence type="ECO:0000313" key="4">
    <source>
        <dbReference type="Proteomes" id="UP000521872"/>
    </source>
</evidence>
<dbReference type="EMBL" id="JAACJL010000034">
    <property type="protein sequence ID" value="KAF4615690.1"/>
    <property type="molecule type" value="Genomic_DNA"/>
</dbReference>
<accession>A0A8H4VPK9</accession>
<name>A0A8H4VPK9_9AGAR</name>
<feature type="region of interest" description="Disordered" evidence="1">
    <location>
        <begin position="177"/>
        <end position="199"/>
    </location>
</feature>
<keyword evidence="4" id="KW-1185">Reference proteome</keyword>
<keyword evidence="2" id="KW-0812">Transmembrane</keyword>
<protein>
    <submittedName>
        <fullName evidence="3">Uncharacterized protein</fullName>
    </submittedName>
</protein>
<evidence type="ECO:0000313" key="3">
    <source>
        <dbReference type="EMBL" id="KAF4615690.1"/>
    </source>
</evidence>
<reference evidence="3 4" key="1">
    <citation type="submission" date="2019-12" db="EMBL/GenBank/DDBJ databases">
        <authorList>
            <person name="Floudas D."/>
            <person name="Bentzer J."/>
            <person name="Ahren D."/>
            <person name="Johansson T."/>
            <person name="Persson P."/>
            <person name="Tunlid A."/>
        </authorList>
    </citation>
    <scope>NUCLEOTIDE SEQUENCE [LARGE SCALE GENOMIC DNA]</scope>
    <source>
        <strain evidence="3 4">CBS 102.39</strain>
    </source>
</reference>
<evidence type="ECO:0000256" key="1">
    <source>
        <dbReference type="SAM" id="MobiDB-lite"/>
    </source>
</evidence>
<proteinExistence type="predicted"/>
<keyword evidence="2" id="KW-0472">Membrane</keyword>
<dbReference type="Proteomes" id="UP000521872">
    <property type="component" value="Unassembled WGS sequence"/>
</dbReference>
<evidence type="ECO:0000256" key="2">
    <source>
        <dbReference type="SAM" id="Phobius"/>
    </source>
</evidence>
<sequence>MSNSHGPPYLGLVFGVVAWIGLLIAILGARARSHGRRVSYAILSNITTVENLQGRLNQPSRLSSDQRLDPPVLPLYSPQTSGTINIPLYSPPLLTGMPFSANTQALSYVPPSFPVPVHAHDNSSFPNPPGPASASAIPPSQMAEIEVPPTSSQSVPDTLISRMRGVQVLVLGINKLKSEGRGARPTTRGYDPSSNAWRS</sequence>
<dbReference type="AlphaFoldDB" id="A0A8H4VPK9"/>
<comment type="caution">
    <text evidence="3">The sequence shown here is derived from an EMBL/GenBank/DDBJ whole genome shotgun (WGS) entry which is preliminary data.</text>
</comment>
<keyword evidence="2" id="KW-1133">Transmembrane helix</keyword>
<organism evidence="3 4">
    <name type="scientific">Agrocybe pediades</name>
    <dbReference type="NCBI Taxonomy" id="84607"/>
    <lineage>
        <taxon>Eukaryota</taxon>
        <taxon>Fungi</taxon>
        <taxon>Dikarya</taxon>
        <taxon>Basidiomycota</taxon>
        <taxon>Agaricomycotina</taxon>
        <taxon>Agaricomycetes</taxon>
        <taxon>Agaricomycetidae</taxon>
        <taxon>Agaricales</taxon>
        <taxon>Agaricineae</taxon>
        <taxon>Strophariaceae</taxon>
        <taxon>Agrocybe</taxon>
    </lineage>
</organism>
<feature type="transmembrane region" description="Helical" evidence="2">
    <location>
        <begin position="6"/>
        <end position="27"/>
    </location>
</feature>